<dbReference type="Pfam" id="PF00245">
    <property type="entry name" value="Alk_phosphatase"/>
    <property type="match status" value="1"/>
</dbReference>
<dbReference type="EMBL" id="BMAT01000669">
    <property type="protein sequence ID" value="GFR70748.1"/>
    <property type="molecule type" value="Genomic_DNA"/>
</dbReference>
<evidence type="ECO:0000256" key="4">
    <source>
        <dbReference type="SAM" id="MobiDB-lite"/>
    </source>
</evidence>
<evidence type="ECO:0000256" key="3">
    <source>
        <dbReference type="PIRSR" id="PIRSR601952-2"/>
    </source>
</evidence>
<keyword evidence="2" id="KW-0597">Phosphoprotein</keyword>
<dbReference type="GO" id="GO:0004035">
    <property type="term" value="F:alkaline phosphatase activity"/>
    <property type="evidence" value="ECO:0007669"/>
    <property type="project" value="UniProtKB-EC"/>
</dbReference>
<dbReference type="SMART" id="SM00098">
    <property type="entry name" value="alkPPc"/>
    <property type="match status" value="1"/>
</dbReference>
<evidence type="ECO:0000256" key="2">
    <source>
        <dbReference type="ARBA" id="ARBA00022553"/>
    </source>
</evidence>
<dbReference type="Gene3D" id="3.40.720.10">
    <property type="entry name" value="Alkaline Phosphatase, subunit A"/>
    <property type="match status" value="1"/>
</dbReference>
<evidence type="ECO:0000256" key="1">
    <source>
        <dbReference type="ARBA" id="ARBA00012647"/>
    </source>
</evidence>
<protein>
    <recommendedName>
        <fullName evidence="1">alkaline phosphatase</fullName>
        <ecNumber evidence="1">3.1.3.1</ecNumber>
    </recommendedName>
</protein>
<feature type="binding site" evidence="3">
    <location>
        <position position="207"/>
    </location>
    <ligand>
        <name>Zn(2+)</name>
        <dbReference type="ChEBI" id="CHEBI:29105"/>
        <label>2</label>
    </ligand>
</feature>
<gene>
    <name evidence="5" type="ORF">ElyMa_000336300</name>
</gene>
<dbReference type="InterPro" id="IPR017850">
    <property type="entry name" value="Alkaline_phosphatase_core_sf"/>
</dbReference>
<feature type="binding site" evidence="3">
    <location>
        <position position="206"/>
    </location>
    <ligand>
        <name>Zn(2+)</name>
        <dbReference type="ChEBI" id="CHEBI:29105"/>
        <label>2</label>
    </ligand>
</feature>
<proteinExistence type="predicted"/>
<reference evidence="5 6" key="1">
    <citation type="journal article" date="2021" name="Elife">
        <title>Chloroplast acquisition without the gene transfer in kleptoplastic sea slugs, Plakobranchus ocellatus.</title>
        <authorList>
            <person name="Maeda T."/>
            <person name="Takahashi S."/>
            <person name="Yoshida T."/>
            <person name="Shimamura S."/>
            <person name="Takaki Y."/>
            <person name="Nagai Y."/>
            <person name="Toyoda A."/>
            <person name="Suzuki Y."/>
            <person name="Arimoto A."/>
            <person name="Ishii H."/>
            <person name="Satoh N."/>
            <person name="Nishiyama T."/>
            <person name="Hasebe M."/>
            <person name="Maruyama T."/>
            <person name="Minagawa J."/>
            <person name="Obokata J."/>
            <person name="Shigenobu S."/>
        </authorList>
    </citation>
    <scope>NUCLEOTIDE SEQUENCE [LARGE SCALE GENOMIC DNA]</scope>
</reference>
<dbReference type="SUPFAM" id="SSF53649">
    <property type="entry name" value="Alkaline phosphatase-like"/>
    <property type="match status" value="1"/>
</dbReference>
<comment type="caution">
    <text evidence="5">The sequence shown here is derived from an EMBL/GenBank/DDBJ whole genome shotgun (WGS) entry which is preliminary data.</text>
</comment>
<dbReference type="GO" id="GO:0046872">
    <property type="term" value="F:metal ion binding"/>
    <property type="evidence" value="ECO:0007669"/>
    <property type="project" value="UniProtKB-KW"/>
</dbReference>
<dbReference type="Proteomes" id="UP000762676">
    <property type="component" value="Unassembled WGS sequence"/>
</dbReference>
<accession>A0AAV4FBK4</accession>
<dbReference type="EC" id="3.1.3.1" evidence="1"/>
<feature type="binding site" evidence="3">
    <location>
        <position position="169"/>
    </location>
    <ligand>
        <name>Zn(2+)</name>
        <dbReference type="ChEBI" id="CHEBI:29105"/>
        <label>2</label>
    </ligand>
</feature>
<dbReference type="InterPro" id="IPR001952">
    <property type="entry name" value="Alkaline_phosphatase"/>
</dbReference>
<evidence type="ECO:0000313" key="5">
    <source>
        <dbReference type="EMBL" id="GFR70748.1"/>
    </source>
</evidence>
<comment type="cofactor">
    <cofactor evidence="3">
        <name>Zn(2+)</name>
        <dbReference type="ChEBI" id="CHEBI:29105"/>
    </cofactor>
    <text evidence="3">Binds 2 Zn(2+) ions.</text>
</comment>
<dbReference type="AlphaFoldDB" id="A0AAV4FBK4"/>
<evidence type="ECO:0000313" key="6">
    <source>
        <dbReference type="Proteomes" id="UP000762676"/>
    </source>
</evidence>
<feature type="compositionally biased region" description="Basic and acidic residues" evidence="4">
    <location>
        <begin position="11"/>
        <end position="47"/>
    </location>
</feature>
<dbReference type="PANTHER" id="PTHR11596:SF5">
    <property type="entry name" value="ALKALINE PHOSPHATASE"/>
    <property type="match status" value="1"/>
</dbReference>
<keyword evidence="3" id="KW-0479">Metal-binding</keyword>
<feature type="binding site" evidence="3">
    <location>
        <position position="165"/>
    </location>
    <ligand>
        <name>Zn(2+)</name>
        <dbReference type="ChEBI" id="CHEBI:29105"/>
        <label>2</label>
    </ligand>
</feature>
<sequence length="366" mass="40979">MEEETQQGGEALKEELREKRRTAENRGLEEQQKKEGRENDKKEEEQKHMVRMLRQDLECILVWRSGTSLDDEPKSGRPKTSTNENTTRFDELIKCDRRMNIREIALKLEIPKKTKRDSMTWKHPTSSVTKKLKVQRSAAKVMATAFWDAKGVILLDILPQGGRIDHAHHDNLGKLALGEMAAFDDAVMKVNELTSTQDTLTIVTADHSHVFNMAGYPSRGNPILGLVDKVEKDDAPWDGKPYTTLTYSNGPGFTEIRANRTGQNISGIDFVQYAGVGMQWETHGGEDVGIYAQGPMAHLFHTTHEQSYIGHVIMYASCYGFYADNCDLARRQELQRGPPPCLGCALAPSLLITALALAGLVSLRLV</sequence>
<organism evidence="5 6">
    <name type="scientific">Elysia marginata</name>
    <dbReference type="NCBI Taxonomy" id="1093978"/>
    <lineage>
        <taxon>Eukaryota</taxon>
        <taxon>Metazoa</taxon>
        <taxon>Spiralia</taxon>
        <taxon>Lophotrochozoa</taxon>
        <taxon>Mollusca</taxon>
        <taxon>Gastropoda</taxon>
        <taxon>Heterobranchia</taxon>
        <taxon>Euthyneura</taxon>
        <taxon>Panpulmonata</taxon>
        <taxon>Sacoglossa</taxon>
        <taxon>Placobranchoidea</taxon>
        <taxon>Plakobranchidae</taxon>
        <taxon>Elysia</taxon>
    </lineage>
</organism>
<feature type="binding site" evidence="3">
    <location>
        <position position="283"/>
    </location>
    <ligand>
        <name>Zn(2+)</name>
        <dbReference type="ChEBI" id="CHEBI:29105"/>
        <label>2</label>
    </ligand>
</feature>
<dbReference type="PANTHER" id="PTHR11596">
    <property type="entry name" value="ALKALINE PHOSPHATASE"/>
    <property type="match status" value="1"/>
</dbReference>
<feature type="region of interest" description="Disordered" evidence="4">
    <location>
        <begin position="1"/>
        <end position="47"/>
    </location>
</feature>
<keyword evidence="3" id="KW-0862">Zinc</keyword>
<keyword evidence="6" id="KW-1185">Reference proteome</keyword>
<name>A0AAV4FBK4_9GAST</name>